<dbReference type="Proteomes" id="UP001651158">
    <property type="component" value="Unassembled WGS sequence"/>
</dbReference>
<keyword evidence="1" id="KW-0812">Transmembrane</keyword>
<accession>A0ABR4QPT4</accession>
<evidence type="ECO:0000256" key="1">
    <source>
        <dbReference type="SAM" id="Phobius"/>
    </source>
</evidence>
<evidence type="ECO:0000313" key="3">
    <source>
        <dbReference type="Proteomes" id="UP001651158"/>
    </source>
</evidence>
<comment type="caution">
    <text evidence="2">The sequence shown here is derived from an EMBL/GenBank/DDBJ whole genome shotgun (WGS) entry which is preliminary data.</text>
</comment>
<organism evidence="2 3">
    <name type="scientific">Taenia crassiceps</name>
    <dbReference type="NCBI Taxonomy" id="6207"/>
    <lineage>
        <taxon>Eukaryota</taxon>
        <taxon>Metazoa</taxon>
        <taxon>Spiralia</taxon>
        <taxon>Lophotrochozoa</taxon>
        <taxon>Platyhelminthes</taxon>
        <taxon>Cestoda</taxon>
        <taxon>Eucestoda</taxon>
        <taxon>Cyclophyllidea</taxon>
        <taxon>Taeniidae</taxon>
        <taxon>Taenia</taxon>
    </lineage>
</organism>
<sequence length="74" mass="8468">MFVCICCGTQTPNIYTRCILSGFLSWICTENFNDFDADAIHAAVNSELYFYILLKIFLTFAFGRLQAPLVNFLQ</sequence>
<name>A0ABR4QPT4_9CEST</name>
<keyword evidence="1" id="KW-0472">Membrane</keyword>
<gene>
    <name evidence="2" type="ORF">TcWFU_002346</name>
</gene>
<protein>
    <submittedName>
        <fullName evidence="2">Uncharacterized protein</fullName>
    </submittedName>
</protein>
<evidence type="ECO:0000313" key="2">
    <source>
        <dbReference type="EMBL" id="KAL5111557.1"/>
    </source>
</evidence>
<keyword evidence="3" id="KW-1185">Reference proteome</keyword>
<dbReference type="EMBL" id="JAKROA010000001">
    <property type="protein sequence ID" value="KAL5111557.1"/>
    <property type="molecule type" value="Genomic_DNA"/>
</dbReference>
<proteinExistence type="predicted"/>
<reference evidence="2 3" key="1">
    <citation type="journal article" date="2022" name="Front. Cell. Infect. Microbiol.">
        <title>The Genomes of Two Strains of Taenia crassiceps the Animal Model for the Study of Human Cysticercosis.</title>
        <authorList>
            <person name="Bobes R.J."/>
            <person name="Estrada K."/>
            <person name="Rios-Valencia D.G."/>
            <person name="Calderon-Gallegos A."/>
            <person name="de la Torre P."/>
            <person name="Carrero J.C."/>
            <person name="Sanchez-Flores A."/>
            <person name="Laclette J.P."/>
        </authorList>
    </citation>
    <scope>NUCLEOTIDE SEQUENCE [LARGE SCALE GENOMIC DNA]</scope>
    <source>
        <strain evidence="2">WFUcys</strain>
    </source>
</reference>
<keyword evidence="1" id="KW-1133">Transmembrane helix</keyword>
<feature type="transmembrane region" description="Helical" evidence="1">
    <location>
        <begin position="48"/>
        <end position="65"/>
    </location>
</feature>